<dbReference type="InterPro" id="IPR046373">
    <property type="entry name" value="Acyl-CoA_Oxase/DH_mid-dom_sf"/>
</dbReference>
<comment type="similarity">
    <text evidence="2">Belongs to the acyl-CoA dehydrogenase family.</text>
</comment>
<dbReference type="Gene3D" id="1.20.140.10">
    <property type="entry name" value="Butyryl-CoA Dehydrogenase, subunit A, domain 3"/>
    <property type="match status" value="1"/>
</dbReference>
<dbReference type="GO" id="GO:0050660">
    <property type="term" value="F:flavin adenine dinucleotide binding"/>
    <property type="evidence" value="ECO:0007669"/>
    <property type="project" value="InterPro"/>
</dbReference>
<sequence length="367" mass="38332">MDFAFDDEQEELRRTVRGFLRDHSPEPEVRRLMATEDGHDPRTWARLAGELGLTGLAVPEEYGGAGGGALETGVVLEEMGRALYCGPYLATGVLAVQAILAAGDPGAARELLPGIAAGVTLATVALPADGTDDTGAVTVHHSGGRWLLEGTRETVLDGRLADLLLIPAHGADGLGLYAVSGEAERLVRTAADPLDPTRKLARLDFAGTPAHPVGGPDAGGRALARVLDHAAVALAAEAVGGAQFLLDTAVEHARARIQFGRPIAAFQAVKHACADMYVEVESARSAAYYALWAAAGDSPELPAAAALAKAACSDAYAQVAAEAIQVLGGIGVTWEHPAHLYFRRAKATQLLFGDPDRHRDRLVELIG</sequence>
<dbReference type="Gene3D" id="2.40.110.10">
    <property type="entry name" value="Butyryl-CoA Dehydrogenase, subunit A, domain 2"/>
    <property type="match status" value="1"/>
</dbReference>
<dbReference type="Gene3D" id="1.10.540.10">
    <property type="entry name" value="Acyl-CoA dehydrogenase/oxidase, N-terminal domain"/>
    <property type="match status" value="1"/>
</dbReference>
<dbReference type="Pfam" id="PF00441">
    <property type="entry name" value="Acyl-CoA_dh_1"/>
    <property type="match status" value="1"/>
</dbReference>
<evidence type="ECO:0000313" key="9">
    <source>
        <dbReference type="Proteomes" id="UP000251891"/>
    </source>
</evidence>
<dbReference type="EMBL" id="QLYX01000002">
    <property type="protein sequence ID" value="RAY16268.1"/>
    <property type="molecule type" value="Genomic_DNA"/>
</dbReference>
<feature type="domain" description="Acyl-CoA dehydrogenase/oxidase C-terminal" evidence="6">
    <location>
        <begin position="219"/>
        <end position="362"/>
    </location>
</feature>
<accession>A0A365HB80</accession>
<keyword evidence="4" id="KW-0274">FAD</keyword>
<dbReference type="InterPro" id="IPR009075">
    <property type="entry name" value="AcylCo_DH/oxidase_C"/>
</dbReference>
<dbReference type="InterPro" id="IPR037069">
    <property type="entry name" value="AcylCoA_DH/ox_N_sf"/>
</dbReference>
<evidence type="ECO:0000256" key="3">
    <source>
        <dbReference type="ARBA" id="ARBA00022630"/>
    </source>
</evidence>
<dbReference type="PANTHER" id="PTHR43884:SF20">
    <property type="entry name" value="ACYL-COA DEHYDROGENASE FADE28"/>
    <property type="match status" value="1"/>
</dbReference>
<dbReference type="SUPFAM" id="SSF56645">
    <property type="entry name" value="Acyl-CoA dehydrogenase NM domain-like"/>
    <property type="match status" value="1"/>
</dbReference>
<keyword evidence="3" id="KW-0285">Flavoprotein</keyword>
<gene>
    <name evidence="8" type="ORF">DPM19_05065</name>
</gene>
<proteinExistence type="inferred from homology"/>
<evidence type="ECO:0000259" key="7">
    <source>
        <dbReference type="Pfam" id="PF02771"/>
    </source>
</evidence>
<dbReference type="Proteomes" id="UP000251891">
    <property type="component" value="Unassembled WGS sequence"/>
</dbReference>
<reference evidence="8 9" key="1">
    <citation type="submission" date="2018-06" db="EMBL/GenBank/DDBJ databases">
        <title>Actinomadura craniellae sp. nov. isolated from marine sponge Craniella sp.</title>
        <authorList>
            <person name="Li L."/>
            <person name="Xu Q.H."/>
            <person name="Lin H.W."/>
            <person name="Lu Y.H."/>
        </authorList>
    </citation>
    <scope>NUCLEOTIDE SEQUENCE [LARGE SCALE GENOMIC DNA]</scope>
    <source>
        <strain evidence="8 9">LHW63021</strain>
    </source>
</reference>
<keyword evidence="9" id="KW-1185">Reference proteome</keyword>
<feature type="domain" description="Acyl-CoA dehydrogenase/oxidase N-terminal" evidence="7">
    <location>
        <begin position="7"/>
        <end position="118"/>
    </location>
</feature>
<evidence type="ECO:0000259" key="6">
    <source>
        <dbReference type="Pfam" id="PF00441"/>
    </source>
</evidence>
<evidence type="ECO:0000256" key="1">
    <source>
        <dbReference type="ARBA" id="ARBA00001974"/>
    </source>
</evidence>
<evidence type="ECO:0000256" key="2">
    <source>
        <dbReference type="ARBA" id="ARBA00009347"/>
    </source>
</evidence>
<comment type="cofactor">
    <cofactor evidence="1">
        <name>FAD</name>
        <dbReference type="ChEBI" id="CHEBI:57692"/>
    </cofactor>
</comment>
<dbReference type="InterPro" id="IPR009100">
    <property type="entry name" value="AcylCoA_DH/oxidase_NM_dom_sf"/>
</dbReference>
<evidence type="ECO:0000313" key="8">
    <source>
        <dbReference type="EMBL" id="RAY16268.1"/>
    </source>
</evidence>
<dbReference type="RefSeq" id="WP_111863607.1">
    <property type="nucleotide sequence ID" value="NZ_QLYX01000002.1"/>
</dbReference>
<dbReference type="InterPro" id="IPR013786">
    <property type="entry name" value="AcylCoA_DH/ox_N"/>
</dbReference>
<protein>
    <submittedName>
        <fullName evidence="8">Acyl-CoA dehydrogenase</fullName>
    </submittedName>
</protein>
<comment type="caution">
    <text evidence="8">The sequence shown here is derived from an EMBL/GenBank/DDBJ whole genome shotgun (WGS) entry which is preliminary data.</text>
</comment>
<dbReference type="GO" id="GO:0003995">
    <property type="term" value="F:acyl-CoA dehydrogenase activity"/>
    <property type="evidence" value="ECO:0007669"/>
    <property type="project" value="TreeGrafter"/>
</dbReference>
<keyword evidence="5" id="KW-0560">Oxidoreductase</keyword>
<dbReference type="AlphaFoldDB" id="A0A365HB80"/>
<evidence type="ECO:0000256" key="4">
    <source>
        <dbReference type="ARBA" id="ARBA00022827"/>
    </source>
</evidence>
<organism evidence="8 9">
    <name type="scientific">Actinomadura craniellae</name>
    <dbReference type="NCBI Taxonomy" id="2231787"/>
    <lineage>
        <taxon>Bacteria</taxon>
        <taxon>Bacillati</taxon>
        <taxon>Actinomycetota</taxon>
        <taxon>Actinomycetes</taxon>
        <taxon>Streptosporangiales</taxon>
        <taxon>Thermomonosporaceae</taxon>
        <taxon>Actinomadura</taxon>
    </lineage>
</organism>
<dbReference type="PANTHER" id="PTHR43884">
    <property type="entry name" value="ACYL-COA DEHYDROGENASE"/>
    <property type="match status" value="1"/>
</dbReference>
<dbReference type="InterPro" id="IPR036250">
    <property type="entry name" value="AcylCo_DH-like_C"/>
</dbReference>
<dbReference type="SUPFAM" id="SSF47203">
    <property type="entry name" value="Acyl-CoA dehydrogenase C-terminal domain-like"/>
    <property type="match status" value="1"/>
</dbReference>
<dbReference type="Pfam" id="PF02771">
    <property type="entry name" value="Acyl-CoA_dh_N"/>
    <property type="match status" value="1"/>
</dbReference>
<evidence type="ECO:0000256" key="5">
    <source>
        <dbReference type="ARBA" id="ARBA00023002"/>
    </source>
</evidence>
<name>A0A365HB80_9ACTN</name>
<dbReference type="OrthoDB" id="8677713at2"/>